<accession>A0A2S9QBC7</accession>
<dbReference type="RefSeq" id="WP_105862850.1">
    <property type="nucleotide sequence ID" value="NZ_PUEJ01000005.1"/>
</dbReference>
<keyword evidence="2" id="KW-1185">Reference proteome</keyword>
<dbReference type="AlphaFoldDB" id="A0A2S9QBC7"/>
<evidence type="ECO:0000313" key="1">
    <source>
        <dbReference type="EMBL" id="PRH86620.1"/>
    </source>
</evidence>
<gene>
    <name evidence="1" type="ORF">C5L14_14940</name>
</gene>
<organism evidence="1 2">
    <name type="scientific">Labrys okinawensis</name>
    <dbReference type="NCBI Taxonomy" id="346911"/>
    <lineage>
        <taxon>Bacteria</taxon>
        <taxon>Pseudomonadati</taxon>
        <taxon>Pseudomonadota</taxon>
        <taxon>Alphaproteobacteria</taxon>
        <taxon>Hyphomicrobiales</taxon>
        <taxon>Xanthobacteraceae</taxon>
        <taxon>Labrys</taxon>
    </lineage>
</organism>
<evidence type="ECO:0000313" key="2">
    <source>
        <dbReference type="Proteomes" id="UP000237682"/>
    </source>
</evidence>
<reference evidence="1 2" key="1">
    <citation type="submission" date="2018-02" db="EMBL/GenBank/DDBJ databases">
        <title>Whole genome sequencing of endophytic bacterium.</title>
        <authorList>
            <person name="Eedara R."/>
            <person name="Podile A.R."/>
        </authorList>
    </citation>
    <scope>NUCLEOTIDE SEQUENCE [LARGE SCALE GENOMIC DNA]</scope>
    <source>
        <strain evidence="1 2">RP1T</strain>
    </source>
</reference>
<proteinExistence type="predicted"/>
<comment type="caution">
    <text evidence="1">The sequence shown here is derived from an EMBL/GenBank/DDBJ whole genome shotgun (WGS) entry which is preliminary data.</text>
</comment>
<name>A0A2S9QBC7_9HYPH</name>
<dbReference type="OrthoDB" id="8451110at2"/>
<dbReference type="Proteomes" id="UP000237682">
    <property type="component" value="Unassembled WGS sequence"/>
</dbReference>
<protein>
    <submittedName>
        <fullName evidence="1">Uncharacterized protein</fullName>
    </submittedName>
</protein>
<dbReference type="EMBL" id="PUEJ01000005">
    <property type="protein sequence ID" value="PRH86620.1"/>
    <property type="molecule type" value="Genomic_DNA"/>
</dbReference>
<sequence length="77" mass="8711">MDQMRQSNDHDEFITIIGASMAEINAEYHAQGLADRDFSIVHKIGRHRFTRVGGGASEHMFDGQSMIAATFTRTRRN</sequence>